<name>A0A2I1PBK6_9MICO</name>
<organism evidence="1 2">
    <name type="scientific">Kytococcus schroeteri</name>
    <dbReference type="NCBI Taxonomy" id="138300"/>
    <lineage>
        <taxon>Bacteria</taxon>
        <taxon>Bacillati</taxon>
        <taxon>Actinomycetota</taxon>
        <taxon>Actinomycetes</taxon>
        <taxon>Micrococcales</taxon>
        <taxon>Kytococcaceae</taxon>
        <taxon>Kytococcus</taxon>
    </lineage>
</organism>
<gene>
    <name evidence="1" type="ORF">CYJ76_05075</name>
</gene>
<dbReference type="OrthoDB" id="9807160at2"/>
<dbReference type="PANTHER" id="PTHR43393:SF3">
    <property type="entry name" value="LYSINE DECARBOXYLASE-LIKE PROTEIN"/>
    <property type="match status" value="1"/>
</dbReference>
<dbReference type="AlphaFoldDB" id="A0A2I1PBK6"/>
<evidence type="ECO:0000313" key="1">
    <source>
        <dbReference type="EMBL" id="PKZ42019.1"/>
    </source>
</evidence>
<dbReference type="Proteomes" id="UP000234206">
    <property type="component" value="Unassembled WGS sequence"/>
</dbReference>
<dbReference type="SUPFAM" id="SSF102405">
    <property type="entry name" value="MCP/YpsA-like"/>
    <property type="match status" value="1"/>
</dbReference>
<dbReference type="GO" id="GO:0005829">
    <property type="term" value="C:cytosol"/>
    <property type="evidence" value="ECO:0007669"/>
    <property type="project" value="TreeGrafter"/>
</dbReference>
<dbReference type="InterPro" id="IPR052341">
    <property type="entry name" value="LOG_family_nucleotidases"/>
</dbReference>
<proteinExistence type="predicted"/>
<sequence>MSTAGHLPAVPLAGHREHPVTPAREVATTASLERLLDRVEAGRDSLDRVALQGLDLRPVADRLLALPPAALAGVVLFGGQVPTPVRDHLLAAGAIVFPPAPEAPVHPYRGCTYTAEELYAGLDAHGYAATPDGRAHAWFRTERLEGDPYVSVLRAIHDDTVVDALVDDLAGHSVVGVMGGHALQRGTPGYAEAAALGHELARAGHLVLTGGGPGAMEAANLGALAPDHAALQEALALVAVVPGFDDVAAWARAGFAARDTLLRAAGETPGAEACAAAPARLRSVGVPTWFYGHEPPNVLAQRIAKLFSNAVREDVLLARSDAGLVVLPGAAGTVQEVFQVATRLYYATPGCELGALVLVGREHWTRSLPVWPLLEALGTDRALGGVLHLVDDVREAAHRIGPA</sequence>
<evidence type="ECO:0000313" key="2">
    <source>
        <dbReference type="Proteomes" id="UP000234206"/>
    </source>
</evidence>
<dbReference type="RefSeq" id="WP_101849433.1">
    <property type="nucleotide sequence ID" value="NZ_PKIZ01000007.1"/>
</dbReference>
<protein>
    <submittedName>
        <fullName evidence="1">Rossmann fold nucleotide-binding protein</fullName>
    </submittedName>
</protein>
<dbReference type="EMBL" id="PKIZ01000007">
    <property type="protein sequence ID" value="PKZ42019.1"/>
    <property type="molecule type" value="Genomic_DNA"/>
</dbReference>
<comment type="caution">
    <text evidence="1">The sequence shown here is derived from an EMBL/GenBank/DDBJ whole genome shotgun (WGS) entry which is preliminary data.</text>
</comment>
<dbReference type="Gene3D" id="3.40.50.450">
    <property type="match status" value="1"/>
</dbReference>
<keyword evidence="2" id="KW-1185">Reference proteome</keyword>
<dbReference type="InterPro" id="IPR041164">
    <property type="entry name" value="LDcluster4"/>
</dbReference>
<dbReference type="Pfam" id="PF18306">
    <property type="entry name" value="LDcluster4"/>
    <property type="match status" value="1"/>
</dbReference>
<dbReference type="PANTHER" id="PTHR43393">
    <property type="entry name" value="CYTOKININ RIBOSIDE 5'-MONOPHOSPHATE PHOSPHORIBOHYDROLASE"/>
    <property type="match status" value="1"/>
</dbReference>
<reference evidence="1 2" key="1">
    <citation type="submission" date="2017-12" db="EMBL/GenBank/DDBJ databases">
        <title>Phylogenetic diversity of female urinary microbiome.</title>
        <authorList>
            <person name="Thomas-White K."/>
            <person name="Wolfe A.J."/>
        </authorList>
    </citation>
    <scope>NUCLEOTIDE SEQUENCE [LARGE SCALE GENOMIC DNA]</scope>
    <source>
        <strain evidence="1 2">UMB1298</strain>
    </source>
</reference>
<accession>A0A2I1PBK6</accession>